<feature type="compositionally biased region" description="Polar residues" evidence="1">
    <location>
        <begin position="18"/>
        <end position="38"/>
    </location>
</feature>
<gene>
    <name evidence="2" type="ORF">Acr_28g0002950</name>
</gene>
<dbReference type="PANTHER" id="PTHR33437">
    <property type="entry name" value="OS06G0361200 PROTEIN"/>
    <property type="match status" value="1"/>
</dbReference>
<evidence type="ECO:0000313" key="3">
    <source>
        <dbReference type="Proteomes" id="UP000585474"/>
    </source>
</evidence>
<sequence length="372" mass="41141">MAPKNDDSKVAQMKAGGSKSSVTTYTGPSTQSFGPTTQSKAKAAAEMLASTSLLPKPIPVFGLNLPKISIISSNLFKGKGEVTALGSKKIAAMLEEAFSKSFIPQKSTFKSGHDNEQVEDSASSDSSSSFDTPRSKLNLPDISVGSFNSVVMPVMTTNALAIEEQLVILTKTVEALCKTMEDRDVQMASMMNKIESLGESNQVTDNPPKLQDVTDSSAKQQKTHNNLQVSDDGSIPIDQLKEIILDTIKDKYEETLKSSLTYAKPYTQRIDQLKMHVGYQPPKFQQFGGKEQELTSSRQWKDELVVDYINRWRNLSLNCKDRLCETSTIEMCIQGMHWGLRYILQGIKPRTFKELATRAHDMKLNIVANGIQ</sequence>
<feature type="region of interest" description="Disordered" evidence="1">
    <location>
        <begin position="106"/>
        <end position="135"/>
    </location>
</feature>
<protein>
    <submittedName>
        <fullName evidence="2">Uncharacterized protein</fullName>
    </submittedName>
</protein>
<organism evidence="2 3">
    <name type="scientific">Actinidia rufa</name>
    <dbReference type="NCBI Taxonomy" id="165716"/>
    <lineage>
        <taxon>Eukaryota</taxon>
        <taxon>Viridiplantae</taxon>
        <taxon>Streptophyta</taxon>
        <taxon>Embryophyta</taxon>
        <taxon>Tracheophyta</taxon>
        <taxon>Spermatophyta</taxon>
        <taxon>Magnoliopsida</taxon>
        <taxon>eudicotyledons</taxon>
        <taxon>Gunneridae</taxon>
        <taxon>Pentapetalae</taxon>
        <taxon>asterids</taxon>
        <taxon>Ericales</taxon>
        <taxon>Actinidiaceae</taxon>
        <taxon>Actinidia</taxon>
    </lineage>
</organism>
<dbReference type="PANTHER" id="PTHR33437:SF4">
    <property type="entry name" value="RETROTRANSPOSON GAG PROTEIN"/>
    <property type="match status" value="1"/>
</dbReference>
<accession>A0A7J0H8Z8</accession>
<feature type="compositionally biased region" description="Polar residues" evidence="1">
    <location>
        <begin position="213"/>
        <end position="231"/>
    </location>
</feature>
<feature type="region of interest" description="Disordered" evidence="1">
    <location>
        <begin position="198"/>
        <end position="231"/>
    </location>
</feature>
<dbReference type="Proteomes" id="UP000585474">
    <property type="component" value="Unassembled WGS sequence"/>
</dbReference>
<dbReference type="EMBL" id="BJWL01000028">
    <property type="protein sequence ID" value="GFZ19590.1"/>
    <property type="molecule type" value="Genomic_DNA"/>
</dbReference>
<name>A0A7J0H8Z8_9ERIC</name>
<keyword evidence="3" id="KW-1185">Reference proteome</keyword>
<dbReference type="OrthoDB" id="1670002at2759"/>
<comment type="caution">
    <text evidence="2">The sequence shown here is derived from an EMBL/GenBank/DDBJ whole genome shotgun (WGS) entry which is preliminary data.</text>
</comment>
<reference evidence="2 3" key="1">
    <citation type="submission" date="2019-07" db="EMBL/GenBank/DDBJ databases">
        <title>De Novo Assembly of kiwifruit Actinidia rufa.</title>
        <authorList>
            <person name="Sugita-Konishi S."/>
            <person name="Sato K."/>
            <person name="Mori E."/>
            <person name="Abe Y."/>
            <person name="Kisaki G."/>
            <person name="Hamano K."/>
            <person name="Suezawa K."/>
            <person name="Otani M."/>
            <person name="Fukuda T."/>
            <person name="Manabe T."/>
            <person name="Gomi K."/>
            <person name="Tabuchi M."/>
            <person name="Akimitsu K."/>
            <person name="Kataoka I."/>
        </authorList>
    </citation>
    <scope>NUCLEOTIDE SEQUENCE [LARGE SCALE GENOMIC DNA]</scope>
    <source>
        <strain evidence="3">cv. Fuchu</strain>
    </source>
</reference>
<feature type="compositionally biased region" description="Low complexity" evidence="1">
    <location>
        <begin position="120"/>
        <end position="131"/>
    </location>
</feature>
<dbReference type="AlphaFoldDB" id="A0A7J0H8Z8"/>
<evidence type="ECO:0000256" key="1">
    <source>
        <dbReference type="SAM" id="MobiDB-lite"/>
    </source>
</evidence>
<evidence type="ECO:0000313" key="2">
    <source>
        <dbReference type="EMBL" id="GFZ19590.1"/>
    </source>
</evidence>
<proteinExistence type="predicted"/>
<feature type="region of interest" description="Disordered" evidence="1">
    <location>
        <begin position="1"/>
        <end position="38"/>
    </location>
</feature>